<dbReference type="EnsemblBacteria" id="ABF41790">
    <property type="protein sequence ID" value="ABF41790"/>
    <property type="gene ID" value="Acid345_2789"/>
</dbReference>
<dbReference type="KEGG" id="aba:Acid345_2789"/>
<dbReference type="PRINTS" id="PR01270">
    <property type="entry name" value="HDASUPER"/>
</dbReference>
<name>Q1IMW0_KORVE</name>
<reference evidence="4 5" key="1">
    <citation type="journal article" date="2009" name="Appl. Environ. Microbiol.">
        <title>Three genomes from the phylum Acidobacteria provide insight into the lifestyles of these microorganisms in soils.</title>
        <authorList>
            <person name="Ward N.L."/>
            <person name="Challacombe J.F."/>
            <person name="Janssen P.H."/>
            <person name="Henrissat B."/>
            <person name="Coutinho P.M."/>
            <person name="Wu M."/>
            <person name="Xie G."/>
            <person name="Haft D.H."/>
            <person name="Sait M."/>
            <person name="Badger J."/>
            <person name="Barabote R.D."/>
            <person name="Bradley B."/>
            <person name="Brettin T.S."/>
            <person name="Brinkac L.M."/>
            <person name="Bruce D."/>
            <person name="Creasy T."/>
            <person name="Daugherty S.C."/>
            <person name="Davidsen T.M."/>
            <person name="DeBoy R.T."/>
            <person name="Detter J.C."/>
            <person name="Dodson R.J."/>
            <person name="Durkin A.S."/>
            <person name="Ganapathy A."/>
            <person name="Gwinn-Giglio M."/>
            <person name="Han C.S."/>
            <person name="Khouri H."/>
            <person name="Kiss H."/>
            <person name="Kothari S.P."/>
            <person name="Madupu R."/>
            <person name="Nelson K.E."/>
            <person name="Nelson W.C."/>
            <person name="Paulsen I."/>
            <person name="Penn K."/>
            <person name="Ren Q."/>
            <person name="Rosovitz M.J."/>
            <person name="Selengut J.D."/>
            <person name="Shrivastava S."/>
            <person name="Sullivan S.A."/>
            <person name="Tapia R."/>
            <person name="Thompson L.S."/>
            <person name="Watkins K.L."/>
            <person name="Yang Q."/>
            <person name="Yu C."/>
            <person name="Zafar N."/>
            <person name="Zhou L."/>
            <person name="Kuske C.R."/>
        </authorList>
    </citation>
    <scope>NUCLEOTIDE SEQUENCE [LARGE SCALE GENOMIC DNA]</scope>
    <source>
        <strain evidence="4 5">Ellin345</strain>
    </source>
</reference>
<dbReference type="InterPro" id="IPR000286">
    <property type="entry name" value="HDACs"/>
</dbReference>
<proteinExistence type="inferred from homology"/>
<accession>Q1IMW0</accession>
<feature type="domain" description="Histone deacetylase" evidence="3">
    <location>
        <begin position="19"/>
        <end position="284"/>
    </location>
</feature>
<evidence type="ECO:0000259" key="3">
    <source>
        <dbReference type="Pfam" id="PF00850"/>
    </source>
</evidence>
<dbReference type="EMBL" id="CP000360">
    <property type="protein sequence ID" value="ABF41790.1"/>
    <property type="molecule type" value="Genomic_DNA"/>
</dbReference>
<keyword evidence="5" id="KW-1185">Reference proteome</keyword>
<dbReference type="SUPFAM" id="SSF52768">
    <property type="entry name" value="Arginase/deacetylase"/>
    <property type="match status" value="1"/>
</dbReference>
<dbReference type="InterPro" id="IPR023696">
    <property type="entry name" value="Ureohydrolase_dom_sf"/>
</dbReference>
<comment type="similarity">
    <text evidence="1">Belongs to the histone deacetylase family.</text>
</comment>
<dbReference type="eggNOG" id="COG0123">
    <property type="taxonomic scope" value="Bacteria"/>
</dbReference>
<evidence type="ECO:0000313" key="5">
    <source>
        <dbReference type="Proteomes" id="UP000002432"/>
    </source>
</evidence>
<evidence type="ECO:0000313" key="4">
    <source>
        <dbReference type="EMBL" id="ABF41790.1"/>
    </source>
</evidence>
<dbReference type="InterPro" id="IPR023801">
    <property type="entry name" value="His_deacetylse_dom"/>
</dbReference>
<dbReference type="CDD" id="cd09993">
    <property type="entry name" value="HDAC_classIV"/>
    <property type="match status" value="1"/>
</dbReference>
<dbReference type="InterPro" id="IPR037138">
    <property type="entry name" value="His_deacetylse_dom_sf"/>
</dbReference>
<dbReference type="Pfam" id="PF00850">
    <property type="entry name" value="Hist_deacetyl"/>
    <property type="match status" value="1"/>
</dbReference>
<protein>
    <submittedName>
        <fullName evidence="4">Histone deacetylase superfamily</fullName>
    </submittedName>
</protein>
<sequence>MSRRLFYTDHYTLPLPEGHRFPISKYKLLREMLERDSLFEFVPAPLAKPEVIALVHDAAYVEQFVQGELSAQAMRRIGFPWSPELVKRTLGSVGGTLSAGMDALSSGFGGTLAGGTHHAFRSEGSGYCVFNDIAIAILYLRSKGLAQRAAVIDLDVHQGDGTAQIFQNDALVLTISVHSRANFPFRKQVSKIDIELEDATHDDEYLNVVDGLLPRVADFKPEILFYQSGVDGLATDSLGRLALTHAGLKERDRRVCTFARSFGVPLVITLGGGYSLPIEHTVTAHANTFRTAADVFVV</sequence>
<dbReference type="GO" id="GO:0040029">
    <property type="term" value="P:epigenetic regulation of gene expression"/>
    <property type="evidence" value="ECO:0007669"/>
    <property type="project" value="TreeGrafter"/>
</dbReference>
<dbReference type="InterPro" id="IPR044150">
    <property type="entry name" value="HDAC_classIV"/>
</dbReference>
<dbReference type="AlphaFoldDB" id="Q1IMW0"/>
<organism evidence="4 5">
    <name type="scientific">Koribacter versatilis (strain Ellin345)</name>
    <dbReference type="NCBI Taxonomy" id="204669"/>
    <lineage>
        <taxon>Bacteria</taxon>
        <taxon>Pseudomonadati</taxon>
        <taxon>Acidobacteriota</taxon>
        <taxon>Terriglobia</taxon>
        <taxon>Terriglobales</taxon>
        <taxon>Candidatus Korobacteraceae</taxon>
        <taxon>Candidatus Korobacter</taxon>
    </lineage>
</organism>
<dbReference type="GO" id="GO:0016787">
    <property type="term" value="F:hydrolase activity"/>
    <property type="evidence" value="ECO:0007669"/>
    <property type="project" value="UniProtKB-KW"/>
</dbReference>
<dbReference type="HOGENOM" id="CLU_007727_1_0_0"/>
<dbReference type="RefSeq" id="WP_011523591.1">
    <property type="nucleotide sequence ID" value="NC_008009.1"/>
</dbReference>
<gene>
    <name evidence="4" type="ordered locus">Acid345_2789</name>
</gene>
<dbReference type="Proteomes" id="UP000002432">
    <property type="component" value="Chromosome"/>
</dbReference>
<dbReference type="Gene3D" id="3.40.800.20">
    <property type="entry name" value="Histone deacetylase domain"/>
    <property type="match status" value="1"/>
</dbReference>
<evidence type="ECO:0000256" key="1">
    <source>
        <dbReference type="ARBA" id="ARBA00005947"/>
    </source>
</evidence>
<keyword evidence="2" id="KW-0378">Hydrolase</keyword>
<dbReference type="PANTHER" id="PTHR10625:SF19">
    <property type="entry name" value="HISTONE DEACETYLASE 12"/>
    <property type="match status" value="1"/>
</dbReference>
<dbReference type="PANTHER" id="PTHR10625">
    <property type="entry name" value="HISTONE DEACETYLASE HDAC1-RELATED"/>
    <property type="match status" value="1"/>
</dbReference>
<evidence type="ECO:0000256" key="2">
    <source>
        <dbReference type="ARBA" id="ARBA00022801"/>
    </source>
</evidence>
<dbReference type="GO" id="GO:0004407">
    <property type="term" value="F:histone deacetylase activity"/>
    <property type="evidence" value="ECO:0007669"/>
    <property type="project" value="InterPro"/>
</dbReference>
<dbReference type="STRING" id="204669.Acid345_2789"/>